<dbReference type="SUPFAM" id="SSF49503">
    <property type="entry name" value="Cupredoxins"/>
    <property type="match status" value="3"/>
</dbReference>
<name>A0ABY7EUZ3_MYAAR</name>
<evidence type="ECO:0000256" key="5">
    <source>
        <dbReference type="SAM" id="Phobius"/>
    </source>
</evidence>
<evidence type="ECO:0000259" key="6">
    <source>
        <dbReference type="Pfam" id="PF00394"/>
    </source>
</evidence>
<dbReference type="Gene3D" id="2.60.40.420">
    <property type="entry name" value="Cupredoxins - blue copper proteins"/>
    <property type="match status" value="3"/>
</dbReference>
<dbReference type="Pfam" id="PF00394">
    <property type="entry name" value="Cu-oxidase"/>
    <property type="match status" value="1"/>
</dbReference>
<dbReference type="InterPro" id="IPR002355">
    <property type="entry name" value="Cu_oxidase_Cu_BS"/>
</dbReference>
<keyword evidence="4" id="KW-0186">Copper</keyword>
<dbReference type="Pfam" id="PF07731">
    <property type="entry name" value="Cu-oxidase_2"/>
    <property type="match status" value="1"/>
</dbReference>
<evidence type="ECO:0000259" key="8">
    <source>
        <dbReference type="Pfam" id="PF07732"/>
    </source>
</evidence>
<gene>
    <name evidence="9" type="ORF">MAR_026394</name>
</gene>
<reference evidence="9" key="1">
    <citation type="submission" date="2022-11" db="EMBL/GenBank/DDBJ databases">
        <title>Centuries of genome instability and evolution in soft-shell clam transmissible cancer (bioRxiv).</title>
        <authorList>
            <person name="Hart S.F.M."/>
            <person name="Yonemitsu M.A."/>
            <person name="Giersch R.M."/>
            <person name="Beal B.F."/>
            <person name="Arriagada G."/>
            <person name="Davis B.W."/>
            <person name="Ostrander E.A."/>
            <person name="Goff S.P."/>
            <person name="Metzger M.J."/>
        </authorList>
    </citation>
    <scope>NUCLEOTIDE SEQUENCE</scope>
    <source>
        <strain evidence="9">MELC-2E11</strain>
        <tissue evidence="9">Siphon/mantle</tissue>
    </source>
</reference>
<dbReference type="PROSITE" id="PS00080">
    <property type="entry name" value="MULTICOPPER_OXIDASE2"/>
    <property type="match status" value="1"/>
</dbReference>
<dbReference type="InterPro" id="IPR045087">
    <property type="entry name" value="Cu-oxidase_fam"/>
</dbReference>
<feature type="transmembrane region" description="Helical" evidence="5">
    <location>
        <begin position="612"/>
        <end position="628"/>
    </location>
</feature>
<feature type="domain" description="Plastocyanin-like" evidence="8">
    <location>
        <begin position="40"/>
        <end position="106"/>
    </location>
</feature>
<accession>A0ABY7EUZ3</accession>
<proteinExistence type="inferred from homology"/>
<dbReference type="InterPro" id="IPR008972">
    <property type="entry name" value="Cupredoxin"/>
</dbReference>
<sequence>MTCEYNFTIEHYQTLSRACFNCPYDAADCYRPHCIPGDGNVCQGDTVVVNVYNQLGDFEGTTIHWHGILQEGTPHMDGVAMVTQCPIPTHSSFQYKDTSPTPAMTHYDEDLPEHTVVMQDWLDQFASSKFSLHHHSMGPNTPASILINAFGLSKTMDGDHAMDGMDMGNKMTMNNDTDHPMGNMETTPMTTSGMDMHDMGDNSSSKEEDKSFVPHQLFSVTHGKRYRFRLINNGILNCPLKVSVHGHSLRVIATDGNDIEAVDVDSVTLFAGERFDVILSANQTPGNYWMHVVGLGDCVRSMTSQTAIIRYTGQMVMKPLSGDSYADGDRGGKNANPFAFVGDTISVAQMTSAKSAEDVYTSHNVKKFYVQLGYNEVENYRFLDSVHYPLSMMTMMNAGMVHGTHLMALQMNKITYTMPESPVLTQYGELKEDVFCNETSIGKDCTQEFCECVHRLKVAVGDVVELVLISDGKYGMGNHPMHMHGYSFYVLGMERLNDTVDRSLIEELDSRGKLNRNLLYPVQKDTVVVPDGGYTIIRFKADNPGFWLFHCHVDFHMQLGLAMVIQVGESHEMAPPPPNFPRCGSWSFSQAAGISAYQCTNAASAISSRPNGVVMILLYAFAIFRIFVKCL</sequence>
<feature type="domain" description="Plastocyanin-like" evidence="7">
    <location>
        <begin position="419"/>
        <end position="569"/>
    </location>
</feature>
<evidence type="ECO:0000313" key="9">
    <source>
        <dbReference type="EMBL" id="WAR12214.1"/>
    </source>
</evidence>
<protein>
    <submittedName>
        <fullName evidence="9">LAC2-like protein</fullName>
    </submittedName>
</protein>
<dbReference type="PANTHER" id="PTHR11709">
    <property type="entry name" value="MULTI-COPPER OXIDASE"/>
    <property type="match status" value="1"/>
</dbReference>
<dbReference type="PANTHER" id="PTHR11709:SF394">
    <property type="entry name" value="FI03373P-RELATED"/>
    <property type="match status" value="1"/>
</dbReference>
<organism evidence="9 10">
    <name type="scientific">Mya arenaria</name>
    <name type="common">Soft-shell clam</name>
    <dbReference type="NCBI Taxonomy" id="6604"/>
    <lineage>
        <taxon>Eukaryota</taxon>
        <taxon>Metazoa</taxon>
        <taxon>Spiralia</taxon>
        <taxon>Lophotrochozoa</taxon>
        <taxon>Mollusca</taxon>
        <taxon>Bivalvia</taxon>
        <taxon>Autobranchia</taxon>
        <taxon>Heteroconchia</taxon>
        <taxon>Euheterodonta</taxon>
        <taxon>Imparidentia</taxon>
        <taxon>Neoheterodontei</taxon>
        <taxon>Myida</taxon>
        <taxon>Myoidea</taxon>
        <taxon>Myidae</taxon>
        <taxon>Mya</taxon>
    </lineage>
</organism>
<evidence type="ECO:0000259" key="7">
    <source>
        <dbReference type="Pfam" id="PF07731"/>
    </source>
</evidence>
<keyword evidence="3" id="KW-0560">Oxidoreductase</keyword>
<dbReference type="Pfam" id="PF07732">
    <property type="entry name" value="Cu-oxidase_3"/>
    <property type="match status" value="1"/>
</dbReference>
<evidence type="ECO:0000313" key="10">
    <source>
        <dbReference type="Proteomes" id="UP001164746"/>
    </source>
</evidence>
<keyword evidence="2" id="KW-0479">Metal-binding</keyword>
<dbReference type="CDD" id="cd13905">
    <property type="entry name" value="CuRO_3_tcLLC2_insect_like"/>
    <property type="match status" value="1"/>
</dbReference>
<evidence type="ECO:0000256" key="1">
    <source>
        <dbReference type="ARBA" id="ARBA00010609"/>
    </source>
</evidence>
<dbReference type="CDD" id="cd13884">
    <property type="entry name" value="CuRO_2_tcLCC_insect_like"/>
    <property type="match status" value="1"/>
</dbReference>
<keyword evidence="5" id="KW-1133">Transmembrane helix</keyword>
<feature type="domain" description="Plastocyanin-like" evidence="6">
    <location>
        <begin position="115"/>
        <end position="313"/>
    </location>
</feature>
<comment type="similarity">
    <text evidence="1">Belongs to the multicopper oxidase family.</text>
</comment>
<keyword evidence="5" id="KW-0812">Transmembrane</keyword>
<dbReference type="InterPro" id="IPR011706">
    <property type="entry name" value="Cu-oxidase_C"/>
</dbReference>
<keyword evidence="5" id="KW-0472">Membrane</keyword>
<evidence type="ECO:0000256" key="2">
    <source>
        <dbReference type="ARBA" id="ARBA00022723"/>
    </source>
</evidence>
<evidence type="ECO:0000256" key="4">
    <source>
        <dbReference type="ARBA" id="ARBA00023008"/>
    </source>
</evidence>
<dbReference type="Proteomes" id="UP001164746">
    <property type="component" value="Chromosome 8"/>
</dbReference>
<dbReference type="InterPro" id="IPR001117">
    <property type="entry name" value="Cu-oxidase_2nd"/>
</dbReference>
<evidence type="ECO:0000256" key="3">
    <source>
        <dbReference type="ARBA" id="ARBA00023002"/>
    </source>
</evidence>
<dbReference type="InterPro" id="IPR011707">
    <property type="entry name" value="Cu-oxidase-like_N"/>
</dbReference>
<dbReference type="EMBL" id="CP111019">
    <property type="protein sequence ID" value="WAR12214.1"/>
    <property type="molecule type" value="Genomic_DNA"/>
</dbReference>
<keyword evidence="10" id="KW-1185">Reference proteome</keyword>